<evidence type="ECO:0000256" key="1">
    <source>
        <dbReference type="ARBA" id="ARBA00022553"/>
    </source>
</evidence>
<evidence type="ECO:0000313" key="9">
    <source>
        <dbReference type="Proteomes" id="UP001172082"/>
    </source>
</evidence>
<dbReference type="PROSITE" id="PS50110">
    <property type="entry name" value="RESPONSE_REGULATORY"/>
    <property type="match status" value="1"/>
</dbReference>
<dbReference type="PANTHER" id="PTHR43214">
    <property type="entry name" value="TWO-COMPONENT RESPONSE REGULATOR"/>
    <property type="match status" value="1"/>
</dbReference>
<dbReference type="CDD" id="cd17535">
    <property type="entry name" value="REC_NarL-like"/>
    <property type="match status" value="1"/>
</dbReference>
<organism evidence="8 9">
    <name type="scientific">Splendidivirga corallicola</name>
    <dbReference type="NCBI Taxonomy" id="3051826"/>
    <lineage>
        <taxon>Bacteria</taxon>
        <taxon>Pseudomonadati</taxon>
        <taxon>Bacteroidota</taxon>
        <taxon>Cytophagia</taxon>
        <taxon>Cytophagales</taxon>
        <taxon>Splendidivirgaceae</taxon>
        <taxon>Splendidivirga</taxon>
    </lineage>
</organism>
<dbReference type="RefSeq" id="WP_346750203.1">
    <property type="nucleotide sequence ID" value="NZ_JAUJEA010000001.1"/>
</dbReference>
<dbReference type="SUPFAM" id="SSF46894">
    <property type="entry name" value="C-terminal effector domain of the bipartite response regulators"/>
    <property type="match status" value="1"/>
</dbReference>
<dbReference type="InterPro" id="IPR011006">
    <property type="entry name" value="CheY-like_superfamily"/>
</dbReference>
<keyword evidence="3" id="KW-0238">DNA-binding</keyword>
<dbReference type="PANTHER" id="PTHR43214:SF41">
    <property type="entry name" value="NITRATE_NITRITE RESPONSE REGULATOR PROTEIN NARP"/>
    <property type="match status" value="1"/>
</dbReference>
<name>A0ABT8KJE2_9BACT</name>
<proteinExistence type="predicted"/>
<dbReference type="Gene3D" id="3.40.50.2300">
    <property type="match status" value="1"/>
</dbReference>
<dbReference type="InterPro" id="IPR039420">
    <property type="entry name" value="WalR-like"/>
</dbReference>
<dbReference type="Pfam" id="PF00072">
    <property type="entry name" value="Response_reg"/>
    <property type="match status" value="1"/>
</dbReference>
<dbReference type="PROSITE" id="PS00622">
    <property type="entry name" value="HTH_LUXR_1"/>
    <property type="match status" value="1"/>
</dbReference>
<evidence type="ECO:0000256" key="5">
    <source>
        <dbReference type="PROSITE-ProRule" id="PRU00169"/>
    </source>
</evidence>
<dbReference type="SMART" id="SM00421">
    <property type="entry name" value="HTH_LUXR"/>
    <property type="match status" value="1"/>
</dbReference>
<evidence type="ECO:0000259" key="6">
    <source>
        <dbReference type="PROSITE" id="PS50043"/>
    </source>
</evidence>
<reference evidence="8" key="1">
    <citation type="submission" date="2023-06" db="EMBL/GenBank/DDBJ databases">
        <title>Genomic of Parafulvivirga corallium.</title>
        <authorList>
            <person name="Wang G."/>
        </authorList>
    </citation>
    <scope>NUCLEOTIDE SEQUENCE</scope>
    <source>
        <strain evidence="8">BMA10</strain>
    </source>
</reference>
<dbReference type="InterPro" id="IPR016032">
    <property type="entry name" value="Sig_transdc_resp-reg_C-effctor"/>
</dbReference>
<evidence type="ECO:0000259" key="7">
    <source>
        <dbReference type="PROSITE" id="PS50110"/>
    </source>
</evidence>
<feature type="modified residue" description="4-aspartylphosphate" evidence="5">
    <location>
        <position position="56"/>
    </location>
</feature>
<dbReference type="CDD" id="cd06170">
    <property type="entry name" value="LuxR_C_like"/>
    <property type="match status" value="1"/>
</dbReference>
<dbReference type="SMART" id="SM00448">
    <property type="entry name" value="REC"/>
    <property type="match status" value="1"/>
</dbReference>
<keyword evidence="9" id="KW-1185">Reference proteome</keyword>
<evidence type="ECO:0000256" key="4">
    <source>
        <dbReference type="ARBA" id="ARBA00023163"/>
    </source>
</evidence>
<feature type="domain" description="HTH luxR-type" evidence="6">
    <location>
        <begin position="150"/>
        <end position="216"/>
    </location>
</feature>
<sequence length="222" mass="24750">MYNIKVFVVDDHAIVREGIKAMFKNAPDMELVGEAENGDETIEKLKYMSPDVILLDIVMPGINGIQLTKLIKQAYPHIQIILLSMEITGQLIGNGIGAGASGYLPKDSSKEILFEAIKKVKSGDKFFAESISEVVFDEFFKNSVRGDRRGGVGFATKISDREMEVLKLIASGKSNREVADELFISIRTVDAHRNHIMKKIDARNTADLVKYAIKNKLIELFD</sequence>
<dbReference type="InterPro" id="IPR001789">
    <property type="entry name" value="Sig_transdc_resp-reg_receiver"/>
</dbReference>
<dbReference type="PROSITE" id="PS50043">
    <property type="entry name" value="HTH_LUXR_2"/>
    <property type="match status" value="1"/>
</dbReference>
<dbReference type="SUPFAM" id="SSF52172">
    <property type="entry name" value="CheY-like"/>
    <property type="match status" value="1"/>
</dbReference>
<accession>A0ABT8KJE2</accession>
<dbReference type="Pfam" id="PF00196">
    <property type="entry name" value="GerE"/>
    <property type="match status" value="1"/>
</dbReference>
<dbReference type="InterPro" id="IPR000792">
    <property type="entry name" value="Tscrpt_reg_LuxR_C"/>
</dbReference>
<keyword evidence="4" id="KW-0804">Transcription</keyword>
<keyword evidence="1 5" id="KW-0597">Phosphoprotein</keyword>
<dbReference type="Proteomes" id="UP001172082">
    <property type="component" value="Unassembled WGS sequence"/>
</dbReference>
<evidence type="ECO:0000256" key="3">
    <source>
        <dbReference type="ARBA" id="ARBA00023125"/>
    </source>
</evidence>
<protein>
    <submittedName>
        <fullName evidence="8">Response regulator transcription factor</fullName>
    </submittedName>
</protein>
<dbReference type="InterPro" id="IPR058245">
    <property type="entry name" value="NreC/VraR/RcsB-like_REC"/>
</dbReference>
<dbReference type="PRINTS" id="PR00038">
    <property type="entry name" value="HTHLUXR"/>
</dbReference>
<dbReference type="EMBL" id="JAUJEA010000001">
    <property type="protein sequence ID" value="MDN5200177.1"/>
    <property type="molecule type" value="Genomic_DNA"/>
</dbReference>
<comment type="caution">
    <text evidence="8">The sequence shown here is derived from an EMBL/GenBank/DDBJ whole genome shotgun (WGS) entry which is preliminary data.</text>
</comment>
<feature type="domain" description="Response regulatory" evidence="7">
    <location>
        <begin position="5"/>
        <end position="121"/>
    </location>
</feature>
<keyword evidence="2" id="KW-0805">Transcription regulation</keyword>
<evidence type="ECO:0000313" key="8">
    <source>
        <dbReference type="EMBL" id="MDN5200177.1"/>
    </source>
</evidence>
<evidence type="ECO:0000256" key="2">
    <source>
        <dbReference type="ARBA" id="ARBA00023015"/>
    </source>
</evidence>
<gene>
    <name evidence="8" type="ORF">QQ008_02365</name>
</gene>